<sequence length="254" mass="30642">MENEIIEKKCSKCEINKPIEKFRKYCEQNSYGATCKSCLNELDKMRKKNVRQKKYETVLAKCEKCNEEKVLKDFAKLKKHYKKKICLSCYPEFLKEQKMEWCRTVGKTNMNYRIKKSIAARLRTVLIKNDSTMNYIGCNIQYLREWFEYNFTEQMNWENYGSFWSIDHIIPVCEFDLTNEDEKLQCWNWSNMMPVTVKYNSSKKKIDMNQVNYIIERLNKFKEEGSTTKWFSKEFILNLELAEMKLNKINVTSF</sequence>
<dbReference type="EMBL" id="MN739492">
    <property type="protein sequence ID" value="QHT08242.1"/>
    <property type="molecule type" value="Genomic_DNA"/>
</dbReference>
<accession>A0A6C0CVQ0</accession>
<proteinExistence type="predicted"/>
<reference evidence="1" key="1">
    <citation type="journal article" date="2020" name="Nature">
        <title>Giant virus diversity and host interactions through global metagenomics.</title>
        <authorList>
            <person name="Schulz F."/>
            <person name="Roux S."/>
            <person name="Paez-Espino D."/>
            <person name="Jungbluth S."/>
            <person name="Walsh D.A."/>
            <person name="Denef V.J."/>
            <person name="McMahon K.D."/>
            <person name="Konstantinidis K.T."/>
            <person name="Eloe-Fadrosh E.A."/>
            <person name="Kyrpides N.C."/>
            <person name="Woyke T."/>
        </authorList>
    </citation>
    <scope>NUCLEOTIDE SEQUENCE</scope>
    <source>
        <strain evidence="1">GVMAG-M-3300022752-39</strain>
    </source>
</reference>
<protein>
    <submittedName>
        <fullName evidence="1">Uncharacterized protein</fullName>
    </submittedName>
</protein>
<dbReference type="AlphaFoldDB" id="A0A6C0CVQ0"/>
<organism evidence="1">
    <name type="scientific">viral metagenome</name>
    <dbReference type="NCBI Taxonomy" id="1070528"/>
    <lineage>
        <taxon>unclassified sequences</taxon>
        <taxon>metagenomes</taxon>
        <taxon>organismal metagenomes</taxon>
    </lineage>
</organism>
<name>A0A6C0CVQ0_9ZZZZ</name>
<evidence type="ECO:0000313" key="1">
    <source>
        <dbReference type="EMBL" id="QHT08242.1"/>
    </source>
</evidence>